<evidence type="ECO:0000256" key="3">
    <source>
        <dbReference type="PROSITE-ProRule" id="PRU00023"/>
    </source>
</evidence>
<dbReference type="PROSITE" id="PS50088">
    <property type="entry name" value="ANK_REPEAT"/>
    <property type="match status" value="4"/>
</dbReference>
<dbReference type="Pfam" id="PF12796">
    <property type="entry name" value="Ank_2"/>
    <property type="match status" value="2"/>
</dbReference>
<feature type="repeat" description="ANK" evidence="3">
    <location>
        <begin position="57"/>
        <end position="90"/>
    </location>
</feature>
<dbReference type="InterPro" id="IPR036770">
    <property type="entry name" value="Ankyrin_rpt-contain_sf"/>
</dbReference>
<feature type="repeat" description="ANK" evidence="3">
    <location>
        <begin position="227"/>
        <end position="259"/>
    </location>
</feature>
<feature type="region of interest" description="Disordered" evidence="4">
    <location>
        <begin position="257"/>
        <end position="288"/>
    </location>
</feature>
<feature type="repeat" description="ANK" evidence="3">
    <location>
        <begin position="198"/>
        <end position="226"/>
    </location>
</feature>
<reference evidence="5" key="1">
    <citation type="submission" date="2018-02" db="EMBL/GenBank/DDBJ databases">
        <authorList>
            <person name="Silar P."/>
        </authorList>
    </citation>
    <scope>NUCLEOTIDE SEQUENCE [LARGE SCALE GENOMIC DNA]</scope>
    <source>
        <strain evidence="5">T</strain>
    </source>
</reference>
<gene>
    <name evidence="5" type="ORF">PODCO_510930</name>
</gene>
<dbReference type="PANTHER" id="PTHR24198:SF165">
    <property type="entry name" value="ANKYRIN REPEAT-CONTAINING PROTEIN-RELATED"/>
    <property type="match status" value="1"/>
</dbReference>
<evidence type="ECO:0000313" key="6">
    <source>
        <dbReference type="Proteomes" id="UP000280685"/>
    </source>
</evidence>
<dbReference type="PRINTS" id="PR01415">
    <property type="entry name" value="ANKYRIN"/>
</dbReference>
<feature type="compositionally biased region" description="Gly residues" evidence="4">
    <location>
        <begin position="266"/>
        <end position="282"/>
    </location>
</feature>
<dbReference type="Pfam" id="PF00023">
    <property type="entry name" value="Ank"/>
    <property type="match status" value="1"/>
</dbReference>
<organism evidence="5 6">
    <name type="scientific">Podospora comata</name>
    <dbReference type="NCBI Taxonomy" id="48703"/>
    <lineage>
        <taxon>Eukaryota</taxon>
        <taxon>Fungi</taxon>
        <taxon>Dikarya</taxon>
        <taxon>Ascomycota</taxon>
        <taxon>Pezizomycotina</taxon>
        <taxon>Sordariomycetes</taxon>
        <taxon>Sordariomycetidae</taxon>
        <taxon>Sordariales</taxon>
        <taxon>Podosporaceae</taxon>
        <taxon>Podospora</taxon>
    </lineage>
</organism>
<evidence type="ECO:0000313" key="5">
    <source>
        <dbReference type="EMBL" id="VBB82096.1"/>
    </source>
</evidence>
<dbReference type="SMART" id="SM00248">
    <property type="entry name" value="ANK"/>
    <property type="match status" value="6"/>
</dbReference>
<dbReference type="PROSITE" id="PS50297">
    <property type="entry name" value="ANK_REP_REGION"/>
    <property type="match status" value="2"/>
</dbReference>
<dbReference type="Gene3D" id="1.25.40.20">
    <property type="entry name" value="Ankyrin repeat-containing domain"/>
    <property type="match status" value="2"/>
</dbReference>
<dbReference type="Proteomes" id="UP000280685">
    <property type="component" value="Chromosome 5"/>
</dbReference>
<feature type="repeat" description="ANK" evidence="3">
    <location>
        <begin position="161"/>
        <end position="193"/>
    </location>
</feature>
<keyword evidence="1" id="KW-0677">Repeat</keyword>
<protein>
    <submittedName>
        <fullName evidence="5">Ankyrin repeat domain-containing protein</fullName>
    </submittedName>
</protein>
<accession>A0ABY6SF14</accession>
<evidence type="ECO:0000256" key="4">
    <source>
        <dbReference type="SAM" id="MobiDB-lite"/>
    </source>
</evidence>
<name>A0ABY6SF14_PODCO</name>
<evidence type="ECO:0000256" key="2">
    <source>
        <dbReference type="ARBA" id="ARBA00023043"/>
    </source>
</evidence>
<dbReference type="InterPro" id="IPR002110">
    <property type="entry name" value="Ankyrin_rpt"/>
</dbReference>
<keyword evidence="6" id="KW-1185">Reference proteome</keyword>
<proteinExistence type="predicted"/>
<dbReference type="SUPFAM" id="SSF48403">
    <property type="entry name" value="Ankyrin repeat"/>
    <property type="match status" value="1"/>
</dbReference>
<dbReference type="EMBL" id="LR026968">
    <property type="protein sequence ID" value="VBB82096.1"/>
    <property type="molecule type" value="Genomic_DNA"/>
</dbReference>
<sequence>MAGSPNTSDEAVDRAAASLRAASSGGFAPLVELLLKRHEKSFPDVFKDKILNGKDKDGAGPLFSAAFVGHADVIEVLLAQKGIDVNLKNTKDWTPLRAALSNDNELASELLVEEDAVTATKEFHVNWNPLCHAAGVGYVHVVKSLLGKKGVKEEINLQDGDGMTALYLASTNGHTRVVKSLLKSGAKHNQESKGYLMPLYGAATSGHARIVEILLDAGADPSPRTHDGDSAMDAAVKGGHATVAELLMDHLAKVEERQSGRQTGTGASGGGGGGGGNVGAGRGTAVNS</sequence>
<dbReference type="PANTHER" id="PTHR24198">
    <property type="entry name" value="ANKYRIN REPEAT AND PROTEIN KINASE DOMAIN-CONTAINING PROTEIN"/>
    <property type="match status" value="1"/>
</dbReference>
<evidence type="ECO:0000256" key="1">
    <source>
        <dbReference type="ARBA" id="ARBA00022737"/>
    </source>
</evidence>
<keyword evidence="2 3" id="KW-0040">ANK repeat</keyword>